<name>A0A316A7Y8_9BACT</name>
<dbReference type="EMBL" id="QGDT01000021">
    <property type="protein sequence ID" value="PWJ53733.1"/>
    <property type="molecule type" value="Genomic_DNA"/>
</dbReference>
<evidence type="ECO:0000313" key="1">
    <source>
        <dbReference type="EMBL" id="PWJ53733.1"/>
    </source>
</evidence>
<gene>
    <name evidence="1" type="ORF">CLV98_1215</name>
</gene>
<comment type="caution">
    <text evidence="1">The sequence shown here is derived from an EMBL/GenBank/DDBJ whole genome shotgun (WGS) entry which is preliminary data.</text>
</comment>
<keyword evidence="2" id="KW-1185">Reference proteome</keyword>
<organism evidence="1 2">
    <name type="scientific">Dyadobacter jejuensis</name>
    <dbReference type="NCBI Taxonomy" id="1082580"/>
    <lineage>
        <taxon>Bacteria</taxon>
        <taxon>Pseudomonadati</taxon>
        <taxon>Bacteroidota</taxon>
        <taxon>Cytophagia</taxon>
        <taxon>Cytophagales</taxon>
        <taxon>Spirosomataceae</taxon>
        <taxon>Dyadobacter</taxon>
    </lineage>
</organism>
<dbReference type="OrthoDB" id="849114at2"/>
<dbReference type="InterPro" id="IPR025634">
    <property type="entry name" value="DUF4292"/>
</dbReference>
<protein>
    <submittedName>
        <fullName evidence="1">Uncharacterized protein DUF4292</fullName>
    </submittedName>
</protein>
<sequence length="272" mass="31128">MNNRIGIWWLLVVVLAVSACHRPRHTKSQKDSMVLRDSAQSTADSANLNMERLKLDTFDFQYLTTKSKFSFKNRKQDLDNVTVNMRVSKDSLIWLSVSGVGLEVARGLISRDSIVFLDKIHKEYFNVTYAELSEKYQFQLSYGLLQSVIVGDLPFPVDSAVSVSRQEGQYVFSQVIDRIVSQNFVGIENRKLLGMKAVENASNNTFTIQYKDFEKVDGMLFPFESSLNLDVRSPQDQQNYQTQVGLRHNKVEVTNESPGFPFSIPSSYKRKR</sequence>
<dbReference type="AlphaFoldDB" id="A0A316A7Y8"/>
<accession>A0A316A7Y8</accession>
<dbReference type="Proteomes" id="UP000245880">
    <property type="component" value="Unassembled WGS sequence"/>
</dbReference>
<evidence type="ECO:0000313" key="2">
    <source>
        <dbReference type="Proteomes" id="UP000245880"/>
    </source>
</evidence>
<dbReference type="RefSeq" id="WP_109678081.1">
    <property type="nucleotide sequence ID" value="NZ_QGDT01000021.1"/>
</dbReference>
<dbReference type="PROSITE" id="PS51257">
    <property type="entry name" value="PROKAR_LIPOPROTEIN"/>
    <property type="match status" value="1"/>
</dbReference>
<reference evidence="1 2" key="1">
    <citation type="submission" date="2018-03" db="EMBL/GenBank/DDBJ databases">
        <title>Genomic Encyclopedia of Archaeal and Bacterial Type Strains, Phase II (KMG-II): from individual species to whole genera.</title>
        <authorList>
            <person name="Goeker M."/>
        </authorList>
    </citation>
    <scope>NUCLEOTIDE SEQUENCE [LARGE SCALE GENOMIC DNA]</scope>
    <source>
        <strain evidence="1 2">DSM 100346</strain>
    </source>
</reference>
<dbReference type="Pfam" id="PF14125">
    <property type="entry name" value="DUF4292"/>
    <property type="match status" value="1"/>
</dbReference>
<proteinExistence type="predicted"/>